<dbReference type="SMART" id="SM00382">
    <property type="entry name" value="AAA"/>
    <property type="match status" value="1"/>
</dbReference>
<dbReference type="InterPro" id="IPR003593">
    <property type="entry name" value="AAA+_ATPase"/>
</dbReference>
<keyword evidence="4 6" id="KW-0067">ATP-binding</keyword>
<protein>
    <submittedName>
        <fullName evidence="6">ABC-2 type transport system ATP-binding protein</fullName>
    </submittedName>
</protein>
<keyword evidence="7" id="KW-1185">Reference proteome</keyword>
<reference evidence="7" key="1">
    <citation type="submission" date="2017-09" db="EMBL/GenBank/DDBJ databases">
        <authorList>
            <person name="Varghese N."/>
            <person name="Submissions S."/>
        </authorList>
    </citation>
    <scope>NUCLEOTIDE SEQUENCE [LARGE SCALE GENOMIC DNA]</scope>
    <source>
        <strain evidence="7">DSM 27208</strain>
    </source>
</reference>
<evidence type="ECO:0000256" key="3">
    <source>
        <dbReference type="ARBA" id="ARBA00022741"/>
    </source>
</evidence>
<dbReference type="OrthoDB" id="87732at2157"/>
<sequence>MSAIEVAGLTKDYGDVLANDDVTFDVESGEIFGYLGPNGAGKTTTIRTLMGLQSPTDGTATVLGADIRSESELVAAKQRIGYLPANPAFDETATGEEVLDLHASLKGDQRREELLELFDPPLERPIRDYSTGNVQKLGLVQAFMHDPDLVVMDEPTSGLDPLLQRRFNEFVRSERDRGTTVFLSSHVLSEVRQICDRVGIIRGGRIVTVESVADLLGRSGKSVTLRVAGHVERDAVDLPGAHDLVVERVDVPDDDGRVTEVSFTYTGDVNELADIIAGFDLLEFGVEEAPLEDVFMRFYGDEEGTA</sequence>
<proteinExistence type="inferred from homology"/>
<dbReference type="InterPro" id="IPR003439">
    <property type="entry name" value="ABC_transporter-like_ATP-bd"/>
</dbReference>
<evidence type="ECO:0000256" key="2">
    <source>
        <dbReference type="ARBA" id="ARBA00022448"/>
    </source>
</evidence>
<evidence type="ECO:0000259" key="5">
    <source>
        <dbReference type="PROSITE" id="PS50893"/>
    </source>
</evidence>
<dbReference type="GO" id="GO:0005524">
    <property type="term" value="F:ATP binding"/>
    <property type="evidence" value="ECO:0007669"/>
    <property type="project" value="UniProtKB-KW"/>
</dbReference>
<organism evidence="6 7">
    <name type="scientific">Natronoarchaeum philippinense</name>
    <dbReference type="NCBI Taxonomy" id="558529"/>
    <lineage>
        <taxon>Archaea</taxon>
        <taxon>Methanobacteriati</taxon>
        <taxon>Methanobacteriota</taxon>
        <taxon>Stenosarchaea group</taxon>
        <taxon>Halobacteria</taxon>
        <taxon>Halobacteriales</taxon>
        <taxon>Natronoarchaeaceae</taxon>
    </lineage>
</organism>
<dbReference type="Gene3D" id="3.40.50.300">
    <property type="entry name" value="P-loop containing nucleotide triphosphate hydrolases"/>
    <property type="match status" value="1"/>
</dbReference>
<dbReference type="SUPFAM" id="SSF52540">
    <property type="entry name" value="P-loop containing nucleoside triphosphate hydrolases"/>
    <property type="match status" value="1"/>
</dbReference>
<dbReference type="Pfam" id="PF00005">
    <property type="entry name" value="ABC_tran"/>
    <property type="match status" value="1"/>
</dbReference>
<accession>A0A285NTW6</accession>
<keyword evidence="3" id="KW-0547">Nucleotide-binding</keyword>
<dbReference type="Proteomes" id="UP000219453">
    <property type="component" value="Unassembled WGS sequence"/>
</dbReference>
<evidence type="ECO:0000313" key="7">
    <source>
        <dbReference type="Proteomes" id="UP000219453"/>
    </source>
</evidence>
<dbReference type="AlphaFoldDB" id="A0A285NTW6"/>
<dbReference type="PANTHER" id="PTHR42711:SF5">
    <property type="entry name" value="ABC TRANSPORTER ATP-BINDING PROTEIN NATA"/>
    <property type="match status" value="1"/>
</dbReference>
<dbReference type="CDD" id="cd03230">
    <property type="entry name" value="ABC_DR_subfamily_A"/>
    <property type="match status" value="1"/>
</dbReference>
<evidence type="ECO:0000256" key="4">
    <source>
        <dbReference type="ARBA" id="ARBA00022840"/>
    </source>
</evidence>
<dbReference type="RefSeq" id="WP_097008889.1">
    <property type="nucleotide sequence ID" value="NZ_OBEJ01000002.1"/>
</dbReference>
<dbReference type="InterPro" id="IPR027417">
    <property type="entry name" value="P-loop_NTPase"/>
</dbReference>
<name>A0A285NTW6_NATPI</name>
<keyword evidence="2" id="KW-0813">Transport</keyword>
<dbReference type="EMBL" id="OBEJ01000002">
    <property type="protein sequence ID" value="SNZ12895.1"/>
    <property type="molecule type" value="Genomic_DNA"/>
</dbReference>
<dbReference type="PANTHER" id="PTHR42711">
    <property type="entry name" value="ABC TRANSPORTER ATP-BINDING PROTEIN"/>
    <property type="match status" value="1"/>
</dbReference>
<gene>
    <name evidence="6" type="ORF">SAMN06269185_1974</name>
</gene>
<dbReference type="PROSITE" id="PS50893">
    <property type="entry name" value="ABC_TRANSPORTER_2"/>
    <property type="match status" value="1"/>
</dbReference>
<dbReference type="InterPro" id="IPR050763">
    <property type="entry name" value="ABC_transporter_ATP-binding"/>
</dbReference>
<evidence type="ECO:0000313" key="6">
    <source>
        <dbReference type="EMBL" id="SNZ12895.1"/>
    </source>
</evidence>
<evidence type="ECO:0000256" key="1">
    <source>
        <dbReference type="ARBA" id="ARBA00005417"/>
    </source>
</evidence>
<dbReference type="GO" id="GO:0016887">
    <property type="term" value="F:ATP hydrolysis activity"/>
    <property type="evidence" value="ECO:0007669"/>
    <property type="project" value="InterPro"/>
</dbReference>
<feature type="domain" description="ABC transporter" evidence="5">
    <location>
        <begin position="4"/>
        <end position="228"/>
    </location>
</feature>
<comment type="similarity">
    <text evidence="1">Belongs to the ABC transporter superfamily.</text>
</comment>